<dbReference type="AlphaFoldDB" id="A0A7I7MN84"/>
<feature type="compositionally biased region" description="Polar residues" evidence="1">
    <location>
        <begin position="261"/>
        <end position="271"/>
    </location>
</feature>
<reference evidence="2 3" key="1">
    <citation type="journal article" date="2019" name="Emerg. Microbes Infect.">
        <title>Comprehensive subspecies identification of 175 nontuberculous mycobacteria species based on 7547 genomic profiles.</title>
        <authorList>
            <person name="Matsumoto Y."/>
            <person name="Kinjo T."/>
            <person name="Motooka D."/>
            <person name="Nabeya D."/>
            <person name="Jung N."/>
            <person name="Uechi K."/>
            <person name="Horii T."/>
            <person name="Iida T."/>
            <person name="Fujita J."/>
            <person name="Nakamura S."/>
        </authorList>
    </citation>
    <scope>NUCLEOTIDE SEQUENCE [LARGE SCALE GENOMIC DNA]</scope>
    <source>
        <strain evidence="2 3">JCM 14233</strain>
    </source>
</reference>
<evidence type="ECO:0000313" key="2">
    <source>
        <dbReference type="EMBL" id="BBX72779.1"/>
    </source>
</evidence>
<sequence length="271" mass="28546">MISAPNSGGPAAAISRWVVFCVPSARPLQYGPAYSVIAVASKPLSRTASTEMVIISITSYLEPWLSTSASRNRASALAAAIMRTGRIRDPTWSDQRPTAIRPSAPSSCEMVTKTPASATDQPWWFISQTSMNVTVTVCGIISNAEAACIRHKTDDPRYGLASSASEAFRRDCRGGSATPRRLATAATVHAIAGNISPAWVPRSASSGITSAPEAIPNGCAVWRIPMARPRCCGGNQPDTSRPPALLQPPAAMPPRNKKTSTHSSECTDAAA</sequence>
<protein>
    <submittedName>
        <fullName evidence="2">Uncharacterized protein</fullName>
    </submittedName>
</protein>
<evidence type="ECO:0000313" key="3">
    <source>
        <dbReference type="Proteomes" id="UP000467236"/>
    </source>
</evidence>
<feature type="region of interest" description="Disordered" evidence="1">
    <location>
        <begin position="232"/>
        <end position="271"/>
    </location>
</feature>
<evidence type="ECO:0000256" key="1">
    <source>
        <dbReference type="SAM" id="MobiDB-lite"/>
    </source>
</evidence>
<accession>A0A7I7MN84</accession>
<dbReference type="EMBL" id="AP022575">
    <property type="protein sequence ID" value="BBX72779.1"/>
    <property type="molecule type" value="Genomic_DNA"/>
</dbReference>
<organism evidence="2 3">
    <name type="scientific">Mycobacterium shinjukuense</name>
    <dbReference type="NCBI Taxonomy" id="398694"/>
    <lineage>
        <taxon>Bacteria</taxon>
        <taxon>Bacillati</taxon>
        <taxon>Actinomycetota</taxon>
        <taxon>Actinomycetes</taxon>
        <taxon>Mycobacteriales</taxon>
        <taxon>Mycobacteriaceae</taxon>
        <taxon>Mycobacterium</taxon>
    </lineage>
</organism>
<dbReference type="Proteomes" id="UP000467236">
    <property type="component" value="Chromosome"/>
</dbReference>
<keyword evidence="3" id="KW-1185">Reference proteome</keyword>
<feature type="region of interest" description="Disordered" evidence="1">
    <location>
        <begin position="90"/>
        <end position="109"/>
    </location>
</feature>
<name>A0A7I7MN84_9MYCO</name>
<proteinExistence type="predicted"/>
<gene>
    <name evidence="2" type="ORF">MSHI_06850</name>
</gene>
<dbReference type="KEGG" id="mshj:MSHI_06850"/>